<dbReference type="EMBL" id="BMAW01040225">
    <property type="protein sequence ID" value="GFU58889.1"/>
    <property type="molecule type" value="Genomic_DNA"/>
</dbReference>
<proteinExistence type="predicted"/>
<name>A0A8X6UXA6_NEPPI</name>
<comment type="caution">
    <text evidence="1">The sequence shown here is derived from an EMBL/GenBank/DDBJ whole genome shotgun (WGS) entry which is preliminary data.</text>
</comment>
<accession>A0A8X6UXA6</accession>
<organism evidence="1 2">
    <name type="scientific">Nephila pilipes</name>
    <name type="common">Giant wood spider</name>
    <name type="synonym">Nephila maculata</name>
    <dbReference type="NCBI Taxonomy" id="299642"/>
    <lineage>
        <taxon>Eukaryota</taxon>
        <taxon>Metazoa</taxon>
        <taxon>Ecdysozoa</taxon>
        <taxon>Arthropoda</taxon>
        <taxon>Chelicerata</taxon>
        <taxon>Arachnida</taxon>
        <taxon>Araneae</taxon>
        <taxon>Araneomorphae</taxon>
        <taxon>Entelegynae</taxon>
        <taxon>Araneoidea</taxon>
        <taxon>Nephilidae</taxon>
        <taxon>Nephila</taxon>
    </lineage>
</organism>
<protein>
    <submittedName>
        <fullName evidence="1">Uncharacterized protein</fullName>
    </submittedName>
</protein>
<dbReference type="Proteomes" id="UP000887013">
    <property type="component" value="Unassembled WGS sequence"/>
</dbReference>
<reference evidence="1" key="1">
    <citation type="submission" date="2020-08" db="EMBL/GenBank/DDBJ databases">
        <title>Multicomponent nature underlies the extraordinary mechanical properties of spider dragline silk.</title>
        <authorList>
            <person name="Kono N."/>
            <person name="Nakamura H."/>
            <person name="Mori M."/>
            <person name="Yoshida Y."/>
            <person name="Ohtoshi R."/>
            <person name="Malay A.D."/>
            <person name="Moran D.A.P."/>
            <person name="Tomita M."/>
            <person name="Numata K."/>
            <person name="Arakawa K."/>
        </authorList>
    </citation>
    <scope>NUCLEOTIDE SEQUENCE</scope>
</reference>
<keyword evidence="2" id="KW-1185">Reference proteome</keyword>
<evidence type="ECO:0000313" key="2">
    <source>
        <dbReference type="Proteomes" id="UP000887013"/>
    </source>
</evidence>
<evidence type="ECO:0000313" key="1">
    <source>
        <dbReference type="EMBL" id="GFU58889.1"/>
    </source>
</evidence>
<sequence length="74" mass="7953">SGGKTGSRDAMIGVPSEMSSLRCQGDQSSFGLDSQMCLQRSVCWIGMRVLISAHDGIQASGSGFNRWRKPGYDP</sequence>
<feature type="non-terminal residue" evidence="1">
    <location>
        <position position="1"/>
    </location>
</feature>
<gene>
    <name evidence="1" type="ORF">NPIL_402351</name>
</gene>
<dbReference type="AlphaFoldDB" id="A0A8X6UXA6"/>